<accession>A0ABZ0PRE3</accession>
<sequence>MNNKTPSQLDDFTGDKSMYLHVQKPGKSERISIDYLTKDAIKTGDIALKITGDYPDYLKCDGLHYETSAHSDIANKLNGPGFGSIITNLNLNSENRFGDFKFKDVKRLGSVVVAISEIGDVSIYRNGLLVPHFIMMASKIFKGKFGIYIETIFGELYSIGASELIVQRQSNGKIVGVVHSESVGLDIIFTKDGTTIYADTVAEDDTNAVSFGSVTVDINSDFKVISGAGYVYVKMTSSESEGIYQIVIYPDHFDTIFIKSVTAAAWSIFAGASSYYMYEDGVLKSSEWGNFDFLAFPNPAISITDIVYVDNFLCIKQDPGTPFLFSFDAGSTWSDSPVMTSYAAIDADKKGVVLAGDYGSTGSIYNKSGSIQENSFTYVSDVLFNTPKIDSKYEYFDYYIKR</sequence>
<name>A0ABZ0PRE3_9PSED</name>
<dbReference type="RefSeq" id="WP_318641975.1">
    <property type="nucleotide sequence ID" value="NZ_CP137892.1"/>
</dbReference>
<protein>
    <submittedName>
        <fullName evidence="1">Uncharacterized protein</fullName>
    </submittedName>
</protein>
<proteinExistence type="predicted"/>
<keyword evidence="2" id="KW-1185">Reference proteome</keyword>
<evidence type="ECO:0000313" key="1">
    <source>
        <dbReference type="EMBL" id="WPC03475.1"/>
    </source>
</evidence>
<evidence type="ECO:0000313" key="2">
    <source>
        <dbReference type="Proteomes" id="UP001305928"/>
    </source>
</evidence>
<reference evidence="1 2" key="1">
    <citation type="submission" date="2023-11" db="EMBL/GenBank/DDBJ databases">
        <title>Complete genome of Pseudomonas benzenivorans BA3361.</title>
        <authorList>
            <person name="Shin S.Y."/>
            <person name="Song J."/>
            <person name="Kang H."/>
        </authorList>
    </citation>
    <scope>NUCLEOTIDE SEQUENCE [LARGE SCALE GENOMIC DNA]</scope>
    <source>
        <strain evidence="1 2">HNIBRBA3361</strain>
    </source>
</reference>
<organism evidence="1 2">
    <name type="scientific">Pseudomonas benzenivorans</name>
    <dbReference type="NCBI Taxonomy" id="556533"/>
    <lineage>
        <taxon>Bacteria</taxon>
        <taxon>Pseudomonadati</taxon>
        <taxon>Pseudomonadota</taxon>
        <taxon>Gammaproteobacteria</taxon>
        <taxon>Pseudomonadales</taxon>
        <taxon>Pseudomonadaceae</taxon>
        <taxon>Pseudomonas</taxon>
    </lineage>
</organism>
<dbReference type="EMBL" id="CP137892">
    <property type="protein sequence ID" value="WPC03475.1"/>
    <property type="molecule type" value="Genomic_DNA"/>
</dbReference>
<gene>
    <name evidence="1" type="ORF">SBP02_11835</name>
</gene>
<dbReference type="Proteomes" id="UP001305928">
    <property type="component" value="Chromosome"/>
</dbReference>